<proteinExistence type="predicted"/>
<dbReference type="PANTHER" id="PTHR47074">
    <property type="entry name" value="BNAC02G40300D PROTEIN"/>
    <property type="match status" value="1"/>
</dbReference>
<dbReference type="CDD" id="cd06222">
    <property type="entry name" value="RNase_H_like"/>
    <property type="match status" value="1"/>
</dbReference>
<dbReference type="AlphaFoldDB" id="A0A2N9HUL1"/>
<reference evidence="2" key="1">
    <citation type="submission" date="2018-02" db="EMBL/GenBank/DDBJ databases">
        <authorList>
            <person name="Cohen D.B."/>
            <person name="Kent A.D."/>
        </authorList>
    </citation>
    <scope>NUCLEOTIDE SEQUENCE</scope>
</reference>
<dbReference type="Pfam" id="PF13456">
    <property type="entry name" value="RVT_3"/>
    <property type="match status" value="1"/>
</dbReference>
<dbReference type="InterPro" id="IPR012337">
    <property type="entry name" value="RNaseH-like_sf"/>
</dbReference>
<sequence length="123" mass="13560">MFWKPPPPGSIKLNVDVAILPNVAKIAVFARDEGGLMIKAWAKVIHSNDPLVAEASAILWAIQIAKLNNMLEIIVESDSKVCVDAITQDSFVCDWSISTTCNDVRVLVSEFISCIFCWVPREA</sequence>
<feature type="domain" description="RNase H type-1" evidence="1">
    <location>
        <begin position="21"/>
        <end position="123"/>
    </location>
</feature>
<organism evidence="2">
    <name type="scientific">Fagus sylvatica</name>
    <name type="common">Beechnut</name>
    <dbReference type="NCBI Taxonomy" id="28930"/>
    <lineage>
        <taxon>Eukaryota</taxon>
        <taxon>Viridiplantae</taxon>
        <taxon>Streptophyta</taxon>
        <taxon>Embryophyta</taxon>
        <taxon>Tracheophyta</taxon>
        <taxon>Spermatophyta</taxon>
        <taxon>Magnoliopsida</taxon>
        <taxon>eudicotyledons</taxon>
        <taxon>Gunneridae</taxon>
        <taxon>Pentapetalae</taxon>
        <taxon>rosids</taxon>
        <taxon>fabids</taxon>
        <taxon>Fagales</taxon>
        <taxon>Fagaceae</taxon>
        <taxon>Fagus</taxon>
    </lineage>
</organism>
<dbReference type="PANTHER" id="PTHR47074:SF73">
    <property type="entry name" value="OS04G0448401 PROTEIN"/>
    <property type="match status" value="1"/>
</dbReference>
<dbReference type="EMBL" id="OIVN01004146">
    <property type="protein sequence ID" value="SPD15725.1"/>
    <property type="molecule type" value="Genomic_DNA"/>
</dbReference>
<dbReference type="GO" id="GO:0003676">
    <property type="term" value="F:nucleic acid binding"/>
    <property type="evidence" value="ECO:0007669"/>
    <property type="project" value="InterPro"/>
</dbReference>
<dbReference type="GO" id="GO:0004523">
    <property type="term" value="F:RNA-DNA hybrid ribonuclease activity"/>
    <property type="evidence" value="ECO:0007669"/>
    <property type="project" value="InterPro"/>
</dbReference>
<dbReference type="InterPro" id="IPR002156">
    <property type="entry name" value="RNaseH_domain"/>
</dbReference>
<dbReference type="Gene3D" id="3.30.420.10">
    <property type="entry name" value="Ribonuclease H-like superfamily/Ribonuclease H"/>
    <property type="match status" value="1"/>
</dbReference>
<gene>
    <name evidence="2" type="ORF">FSB_LOCUS43607</name>
</gene>
<protein>
    <recommendedName>
        <fullName evidence="1">RNase H type-1 domain-containing protein</fullName>
    </recommendedName>
</protein>
<evidence type="ECO:0000259" key="1">
    <source>
        <dbReference type="Pfam" id="PF13456"/>
    </source>
</evidence>
<dbReference type="InterPro" id="IPR052929">
    <property type="entry name" value="RNase_H-like_EbsB-rel"/>
</dbReference>
<dbReference type="SUPFAM" id="SSF53098">
    <property type="entry name" value="Ribonuclease H-like"/>
    <property type="match status" value="1"/>
</dbReference>
<dbReference type="InterPro" id="IPR044730">
    <property type="entry name" value="RNase_H-like_dom_plant"/>
</dbReference>
<name>A0A2N9HUL1_FAGSY</name>
<dbReference type="InterPro" id="IPR036397">
    <property type="entry name" value="RNaseH_sf"/>
</dbReference>
<evidence type="ECO:0000313" key="2">
    <source>
        <dbReference type="EMBL" id="SPD15725.1"/>
    </source>
</evidence>
<accession>A0A2N9HUL1</accession>